<dbReference type="EMBL" id="CAJNOV010012238">
    <property type="protein sequence ID" value="CAF1479042.1"/>
    <property type="molecule type" value="Genomic_DNA"/>
</dbReference>
<evidence type="ECO:0000313" key="4">
    <source>
        <dbReference type="Proteomes" id="UP000663855"/>
    </source>
</evidence>
<name>A0A815RL85_9BILA</name>
<dbReference type="OrthoDB" id="6160824at2759"/>
<dbReference type="PANTHER" id="PTHR46270">
    <property type="entry name" value="ARMADILLO-TYPE FOLD-RELATED"/>
    <property type="match status" value="1"/>
</dbReference>
<dbReference type="Pfam" id="PF13676">
    <property type="entry name" value="TIR_2"/>
    <property type="match status" value="1"/>
</dbReference>
<dbReference type="EMBL" id="CAJNOW010003569">
    <property type="protein sequence ID" value="CAF1388161.1"/>
    <property type="molecule type" value="Genomic_DNA"/>
</dbReference>
<dbReference type="GO" id="GO:0007165">
    <property type="term" value="P:signal transduction"/>
    <property type="evidence" value="ECO:0007669"/>
    <property type="project" value="InterPro"/>
</dbReference>
<dbReference type="SUPFAM" id="SSF47769">
    <property type="entry name" value="SAM/Pointed domain"/>
    <property type="match status" value="1"/>
</dbReference>
<reference evidence="3" key="1">
    <citation type="submission" date="2021-02" db="EMBL/GenBank/DDBJ databases">
        <authorList>
            <person name="Nowell W R."/>
        </authorList>
    </citation>
    <scope>NUCLEOTIDE SEQUENCE</scope>
</reference>
<protein>
    <recommendedName>
        <fullName evidence="1">TIR domain-containing protein</fullName>
    </recommendedName>
</protein>
<dbReference type="PROSITE" id="PS50104">
    <property type="entry name" value="TIR"/>
    <property type="match status" value="1"/>
</dbReference>
<dbReference type="InterPro" id="IPR035897">
    <property type="entry name" value="Toll_tir_struct_dom_sf"/>
</dbReference>
<gene>
    <name evidence="3" type="ORF">CJN711_LOCUS26057</name>
    <name evidence="2" type="ORF">KQP761_LOCUS9076</name>
</gene>
<dbReference type="Proteomes" id="UP000663834">
    <property type="component" value="Unassembled WGS sequence"/>
</dbReference>
<dbReference type="PANTHER" id="PTHR46270:SF2">
    <property type="entry name" value="TIR DOMAIN-CONTAINING PROTEIN"/>
    <property type="match status" value="1"/>
</dbReference>
<feature type="domain" description="TIR" evidence="1">
    <location>
        <begin position="500"/>
        <end position="619"/>
    </location>
</feature>
<dbReference type="Gene3D" id="3.40.50.10140">
    <property type="entry name" value="Toll/interleukin-1 receptor homology (TIR) domain"/>
    <property type="match status" value="1"/>
</dbReference>
<dbReference type="SUPFAM" id="SSF52200">
    <property type="entry name" value="Toll/Interleukin receptor TIR domain"/>
    <property type="match status" value="1"/>
</dbReference>
<evidence type="ECO:0000313" key="2">
    <source>
        <dbReference type="EMBL" id="CAF1388161.1"/>
    </source>
</evidence>
<dbReference type="InterPro" id="IPR013761">
    <property type="entry name" value="SAM/pointed_sf"/>
</dbReference>
<proteinExistence type="predicted"/>
<dbReference type="Proteomes" id="UP000663855">
    <property type="component" value="Unassembled WGS sequence"/>
</dbReference>
<evidence type="ECO:0000259" key="1">
    <source>
        <dbReference type="PROSITE" id="PS50104"/>
    </source>
</evidence>
<accession>A0A815RL85</accession>
<sequence length="761" mass="89442">MEDINIEQLISTLVIAPSSDILRKISDFLNGTQNNDLDTIISKFFEPLFSLEHWAWEILSRDCRSWNEDEQEYVDLFHNLASFNARLIFSNQILDTKESFLLPATIEIIDGVFEQIKKRTDEKDRLLSMVYQWFDNVSLLIYEHTQLTSFHIISYINQRIMSDIIMNDQFKIYLNQLEYPNPLFTEQEIFYIKVCPCLLSEYLFSKPDSFPYNGEQILEYLAHDYTHIIHIHSDTIASWSKELLSCITHLTGIITACLSWISTKHEILEMFAIPEKSTNDLITSLIKILRYRPFHEQILDQTRNDESMLIDNILGLLNYLKNFQDIMNFFRSENKLIKALLSLDRTNNDRLSLRLYSLQYEILSDDQIKDSNVANNIKEIFFNYLQQAWKNPLQKYLNTSMEELLDGFLNLSKTNMKHPIDDLDELNFLLKISDTYPIVYDILWSLSFDVRIQDHLRLNQAFINKLEHGSTNEQIQNAIDGIQWNFNFNKIKSNTNDNEKIFDIIISYSEEDRLIYKQLHDELVQKPYRVCASSRQKNSNLIDTMVKRVEQSRLIIICMSKSYKQNNYCRAEVEYAYNKKLKIIPIIIESYYQPNGWLSSLIHGLSPIDFKKHKFPNAMEILLGELDVPHTSVLGTLVIRRQPQDIINSLSRTRSTDIGRWTRNDVRQWLIDNNLPQMANVLSGYTGSNMILLSQYISRHSPQTNLELLQEDSVRRTGRNVSLTEVVRLIDLIEEQVQTPVKSTRWNLKLCCQFFSTFGFK</sequence>
<dbReference type="InterPro" id="IPR000157">
    <property type="entry name" value="TIR_dom"/>
</dbReference>
<organism evidence="3 4">
    <name type="scientific">Rotaria magnacalcarata</name>
    <dbReference type="NCBI Taxonomy" id="392030"/>
    <lineage>
        <taxon>Eukaryota</taxon>
        <taxon>Metazoa</taxon>
        <taxon>Spiralia</taxon>
        <taxon>Gnathifera</taxon>
        <taxon>Rotifera</taxon>
        <taxon>Eurotatoria</taxon>
        <taxon>Bdelloidea</taxon>
        <taxon>Philodinida</taxon>
        <taxon>Philodinidae</taxon>
        <taxon>Rotaria</taxon>
    </lineage>
</organism>
<comment type="caution">
    <text evidence="3">The sequence shown here is derived from an EMBL/GenBank/DDBJ whole genome shotgun (WGS) entry which is preliminary data.</text>
</comment>
<evidence type="ECO:0000313" key="3">
    <source>
        <dbReference type="EMBL" id="CAF1479042.1"/>
    </source>
</evidence>
<dbReference type="AlphaFoldDB" id="A0A815RL85"/>